<evidence type="ECO:0000256" key="1">
    <source>
        <dbReference type="SAM" id="MobiDB-lite"/>
    </source>
</evidence>
<proteinExistence type="predicted"/>
<gene>
    <name evidence="2" type="ORF">Psi02_38640</name>
</gene>
<feature type="region of interest" description="Disordered" evidence="1">
    <location>
        <begin position="811"/>
        <end position="832"/>
    </location>
</feature>
<dbReference type="InterPro" id="IPR036737">
    <property type="entry name" value="OmpA-like_sf"/>
</dbReference>
<accession>A0A8J3UN55</accession>
<dbReference type="SUPFAM" id="SSF103088">
    <property type="entry name" value="OmpA-like"/>
    <property type="match status" value="1"/>
</dbReference>
<name>A0A8J3UN55_9ACTN</name>
<comment type="caution">
    <text evidence="2">The sequence shown here is derived from an EMBL/GenBank/DDBJ whole genome shotgun (WGS) entry which is preliminary data.</text>
</comment>
<evidence type="ECO:0000313" key="2">
    <source>
        <dbReference type="EMBL" id="GII47440.1"/>
    </source>
</evidence>
<reference evidence="2" key="1">
    <citation type="submission" date="2021-01" db="EMBL/GenBank/DDBJ databases">
        <title>Whole genome shotgun sequence of Planotetraspora silvatica NBRC 100141.</title>
        <authorList>
            <person name="Komaki H."/>
            <person name="Tamura T."/>
        </authorList>
    </citation>
    <scope>NUCLEOTIDE SEQUENCE</scope>
    <source>
        <strain evidence="2">NBRC 100141</strain>
    </source>
</reference>
<protein>
    <recommendedName>
        <fullName evidence="4">OmpA family protein</fullName>
    </recommendedName>
</protein>
<organism evidence="2 3">
    <name type="scientific">Planotetraspora silvatica</name>
    <dbReference type="NCBI Taxonomy" id="234614"/>
    <lineage>
        <taxon>Bacteria</taxon>
        <taxon>Bacillati</taxon>
        <taxon>Actinomycetota</taxon>
        <taxon>Actinomycetes</taxon>
        <taxon>Streptosporangiales</taxon>
        <taxon>Streptosporangiaceae</taxon>
        <taxon>Planotetraspora</taxon>
    </lineage>
</organism>
<sequence>MAKRGVSLLDLAAPFPGAQALVPDDLASRLENLAVVSHQATTSPGVMIHSGVVQPIADLGFPSLRDWDVEVPGLNSGLPFRLVRTRTTPGAGQTLEPAGAASFLDLFVDRIAITVPGLRPATLVPSAPAVVAHLLPDTSRSKVRIVGSGVVRIDLSGGGDLVRFVDWPDPFDPSAPSGAVYRVTFDPVSFFIGGSEIGMTVDRLVFDASAEVTPPEIIARGQTPGWQGISIAEATLFLPPDTPLVDKINVGVKDVLLGSPAGLQGEIRVELGRTPISGAAVGFLQDFEDSEQPRTVSGSGRELTVPFITGTPSTGRMRAKLNPSALGASTHPHMTWTLPDGTLVDQDDSGWFTTSVGETMSGRFSEEVDGEKVFDSPTSYTFVQSEAQVQHAAKVNVHVGAVDIANVVAVAGTAEDLTLLEFESALNPADAANLRWQHGDGADAHTRTGPDFVLIPSTDPGTSHVVVTDPDERTRRIRVDVLAEGGLLIGAEDGVHDRTGALVQVRGVDQTYSLNAFHRDASLVPFTTPATVSGGTATVPDGGLAEVTVELGIGTEPDAPPPPVTEEEVRRLEIRFDYGLSNPKAFGAYVPRTQEGGVEASVRAWAAFFPGATFVVIGRTCDISSDSFNAALATDRANAVAAWLPAGTTLSRGEQTAPSAPMAAAQDAVVTAPPLTDDAKAAKRLIDWEYSEEERRAWGDVSTNKTRESFRRADVFAVGGTYTPPGGAGASDQRLPTDTQELDPALRRSYIPGEDADDVALPAPVDPRLAWLVRLLVRWDSPTVTDWSDAIPTQAEFTFEWATTNVQTVPAPGGGDSPVPVRAPSEPVGQPSTEVYTLTGRWSYDSRSGQTVFSLSIASSGDPKGLAAIDSEFLAVALALAPALLAGIGASGVDGGMVRVAALAIAAGVLSSVAKDGEVVIHAAEIEHRQRSLTDTTGFRTRVLFDYTASLGLDIQAAGLGAIATDDGHPLKVRYKKVGLEFDDSKTEWYDKVGLVYEDVSFEVADPGRWQIDGPLGQLLQVVATRAGVGSTWFECDLEFALDLGVVSVTGATVRCTFGDDGFSAELRGLGVGVDIPGVLRGEGRLVLGDGGAFKAALELDLVSVGAKAMGALAFDPAHDFLSIALGLVLPVGIPLGATGLGIFGFLGQFVSNGARALPPGFDDDPVGREIAWFRDTPYENKFAPLRGQWAIGLGMIVGTLPDSAFTFNATGMFVVAFPDPTVVFGIDAKLVEKPAVAPCTQGAPADPSLSILGLVSIDDEAVAVGVRGRYTIPKVLELLLPIDGYFPYPSTPKDAYVRIGSDGVVSEGRPGDPVTIKLLPGTLDVSAFSYLMIEERRLHRLGGDPAFNFDGFSVGFGAGWEIRWSAGPIRLEASAKILVGFGTNPFLLKGGIFVKGELSLVVVKVSAKGSIVATVWDDGGFFPAVNLKGEFCGSVSFFFFSIEGCVGVEIGDPITPDAPPPPPPVGKVSLTDRRGFTTALAATTSPGLEQTVWPDTVPVIEFTHHLAVDLSGGAFSPGPGPAGPAWSGTSEMKYAYRLTGVEIVPDGGTPLPGPLDSGWWLPTSRPGVLSDGDVAVSESEGMFLALLAWDPGPWTYWLTDGGAGTDADPAGTPGRLCDPPARPKPNCVLGELGLRAGADDVRFLTAQAGEPPFPSRFTLLARERAYGRPLASLVPFVAAQGWSLTPGQVDAGPFGHDVWWLAAITQHSFTVRTTELRGRLAPEIRDADLSLVVCRDFRHRPPAERQRTCAVVADRFGPGENLGTANAIGPVKIDSYSTDMRTFAGVNGVGTTLRYPNDGMAFHLPEAADEVLVTLHPLGSSAEVRAYDARGAVVASEQVSQGRDPVDVVLTAPGIVRVDLYRGSFEVGVVKICWGGAVAGPQLPDDSTTGAFPVVMGTAVGSGEHEWTPTVEQEIRTGEGICSLVRYTPPDAEATWSAVRIREWSGTGKNDAGRVGLVRLCGVSGSAAAQAEANAAFAAHLLATINDRAAAEEPARKDLLEANRGYTINVSWQWQGWVKSESRPEPPVVPPSGAWQSGPVQSYRFRTAARAVTAGVPPAELTDERDFDPRSLLRYLIAFEPDTHSAPHLLDDALLVHLAVDHGEQLAALYGRHLRLRLRRTDPPPGSLAEQDHPDDETIGVVWGPLFDAYRPLGQSLFLQAIREAPCLEEPALGGTTGEITADLVPGAWYDLILMATPAARPDAEDVVVSRAHFQASRYRDAGELLAALGFAVPGPAAFIAPDAVVAAAVPPAPLAVGDGDLDAALAAVGLDPWPLAGQARTSILWLDDAGTWKLAGLLLEAPEAIVRTGRTALDVTACAYGGVTLGQRCRNLAGTRVLLTPSTPVAVTGADTITLTLTRTVTDRTGTASSTTVTGRRFAIDVPRSVRMEAGA</sequence>
<evidence type="ECO:0000313" key="3">
    <source>
        <dbReference type="Proteomes" id="UP000644610"/>
    </source>
</evidence>
<keyword evidence="3" id="KW-1185">Reference proteome</keyword>
<evidence type="ECO:0008006" key="4">
    <source>
        <dbReference type="Google" id="ProtNLM"/>
    </source>
</evidence>
<dbReference type="RefSeq" id="WP_203975951.1">
    <property type="nucleotide sequence ID" value="NZ_BAAAKY010000014.1"/>
</dbReference>
<dbReference type="EMBL" id="BOOQ01000024">
    <property type="protein sequence ID" value="GII47440.1"/>
    <property type="molecule type" value="Genomic_DNA"/>
</dbReference>
<dbReference type="Proteomes" id="UP000644610">
    <property type="component" value="Unassembled WGS sequence"/>
</dbReference>